<dbReference type="GO" id="GO:0030674">
    <property type="term" value="F:protein-macromolecule adaptor activity"/>
    <property type="evidence" value="ECO:0007669"/>
    <property type="project" value="UniProtKB-ARBA"/>
</dbReference>
<feature type="domain" description="C2H2-type" evidence="8">
    <location>
        <begin position="245"/>
        <end position="273"/>
    </location>
</feature>
<dbReference type="FunFam" id="3.30.160.60:FF:000688">
    <property type="entry name" value="zinc finger protein 197 isoform X1"/>
    <property type="match status" value="1"/>
</dbReference>
<dbReference type="PANTHER" id="PTHR24379:SF121">
    <property type="entry name" value="C2H2-TYPE DOMAIN-CONTAINING PROTEIN"/>
    <property type="match status" value="1"/>
</dbReference>
<feature type="domain" description="C2H2-type" evidence="8">
    <location>
        <begin position="189"/>
        <end position="216"/>
    </location>
</feature>
<dbReference type="AlphaFoldDB" id="A0A1A9WZF4"/>
<feature type="domain" description="C2H2-type" evidence="8">
    <location>
        <begin position="529"/>
        <end position="557"/>
    </location>
</feature>
<feature type="domain" description="C2H2-type" evidence="8">
    <location>
        <begin position="304"/>
        <end position="331"/>
    </location>
</feature>
<proteinExistence type="predicted"/>
<keyword evidence="2" id="KW-0677">Repeat</keyword>
<feature type="domain" description="C2H2-type" evidence="8">
    <location>
        <begin position="125"/>
        <end position="152"/>
    </location>
</feature>
<feature type="domain" description="C2H2-type" evidence="8">
    <location>
        <begin position="500"/>
        <end position="528"/>
    </location>
</feature>
<dbReference type="FunFam" id="3.30.160.60:FF:000446">
    <property type="entry name" value="Zinc finger protein"/>
    <property type="match status" value="1"/>
</dbReference>
<feature type="domain" description="C2H2-type" evidence="8">
    <location>
        <begin position="161"/>
        <end position="188"/>
    </location>
</feature>
<evidence type="ECO:0000256" key="7">
    <source>
        <dbReference type="SAM" id="SignalP"/>
    </source>
</evidence>
<reference evidence="9" key="2">
    <citation type="submission" date="2020-05" db="UniProtKB">
        <authorList>
            <consortium name="EnsemblMetazoa"/>
        </authorList>
    </citation>
    <scope>IDENTIFICATION</scope>
    <source>
        <strain evidence="9">IAEA</strain>
    </source>
</reference>
<dbReference type="GO" id="GO:0005634">
    <property type="term" value="C:nucleus"/>
    <property type="evidence" value="ECO:0007669"/>
    <property type="project" value="UniProtKB-ARBA"/>
</dbReference>
<dbReference type="Pfam" id="PF00096">
    <property type="entry name" value="zf-C2H2"/>
    <property type="match status" value="8"/>
</dbReference>
<dbReference type="FunFam" id="3.30.160.60:FF:000110">
    <property type="entry name" value="Zinc finger protein-like"/>
    <property type="match status" value="1"/>
</dbReference>
<dbReference type="PANTHER" id="PTHR24379">
    <property type="entry name" value="KRAB AND ZINC FINGER DOMAIN-CONTAINING"/>
    <property type="match status" value="1"/>
</dbReference>
<dbReference type="InterPro" id="IPR013087">
    <property type="entry name" value="Znf_C2H2_type"/>
</dbReference>
<reference evidence="10" key="1">
    <citation type="submission" date="2014-03" db="EMBL/GenBank/DDBJ databases">
        <authorList>
            <person name="Aksoy S."/>
            <person name="Warren W."/>
            <person name="Wilson R.K."/>
        </authorList>
    </citation>
    <scope>NUCLEOTIDE SEQUENCE [LARGE SCALE GENOMIC DNA]</scope>
    <source>
        <strain evidence="10">IAEA</strain>
    </source>
</reference>
<dbReference type="VEuPathDB" id="VectorBase:GBRI038365"/>
<dbReference type="STRING" id="37001.A0A1A9WZF4"/>
<evidence type="ECO:0000256" key="4">
    <source>
        <dbReference type="ARBA" id="ARBA00022833"/>
    </source>
</evidence>
<feature type="signal peptide" evidence="7">
    <location>
        <begin position="1"/>
        <end position="24"/>
    </location>
</feature>
<dbReference type="SUPFAM" id="SSF57667">
    <property type="entry name" value="beta-beta-alpha zinc fingers"/>
    <property type="match status" value="9"/>
</dbReference>
<evidence type="ECO:0000256" key="5">
    <source>
        <dbReference type="PROSITE-ProRule" id="PRU00042"/>
    </source>
</evidence>
<feature type="domain" description="C2H2-type" evidence="8">
    <location>
        <begin position="352"/>
        <end position="379"/>
    </location>
</feature>
<sequence>MLANGDAAALVLLVLEMLFIDVMCTLCQKTSTELDEFLEHLQTNHYEPLIPREENFSLNCNKKEKDAEEITFGKEENISHYVSDKGEDSNSSLEYILKRETKMITSSNVQLPDKNEKTAVNSKPYKCEYCPARFVWKSSVRVHEKRHNVGKTVRKCKRGPYICSHCDKVLRSPGILNQHLHMHDGLKTYRCEQCQATFTWKSNLKTHQKIHEGERPFLCHFCSNSFLSAKQQRLHERSHTGERPYICEFCGKSFPFSSGLSSHRSSQHLKERNFICDKCDKRFNRRSQLRLHQINMHTEKPLNHVCTICKEAFKGKKPLKSHTKIHKEKNFKCVECNKIFARYSGFGKRQGYICPHCRKVFKRTWNLKQHLHIHDGLKPYKCEHCPASFAWKSGLRVHEKRHKGEKPFIWRKRGEYNCPHCYKVFKKSWDLKEHLHIHDGLKPYKCEHCPVSFACKSNLRAHEKRHDGERPFVCHFCSSSFPSAKQRRLHERSHTGERPFVCEFCGKSFPFSSGLRSHRSSQHLKERNFVCGKCDKRFNRRSQLRLHHKNMHTEKPRTHVCTICNAAFKDVYVLKGHLTIHREKTYKCLECDKKFANNSGLYSHRKRHEKQRDRFLKEGMRTAKYLLNNYGHESWPMKNEKKTFNSSKTPENLNHT</sequence>
<dbReference type="Pfam" id="PF13894">
    <property type="entry name" value="zf-C2H2_4"/>
    <property type="match status" value="1"/>
</dbReference>
<dbReference type="PROSITE" id="PS50157">
    <property type="entry name" value="ZINC_FINGER_C2H2_2"/>
    <property type="match status" value="15"/>
</dbReference>
<evidence type="ECO:0000313" key="10">
    <source>
        <dbReference type="Proteomes" id="UP000091820"/>
    </source>
</evidence>
<dbReference type="Gene3D" id="3.30.160.60">
    <property type="entry name" value="Classic Zinc Finger"/>
    <property type="match status" value="14"/>
</dbReference>
<dbReference type="PROSITE" id="PS00028">
    <property type="entry name" value="ZINC_FINGER_C2H2_1"/>
    <property type="match status" value="15"/>
</dbReference>
<feature type="domain" description="C2H2-type" evidence="8">
    <location>
        <begin position="444"/>
        <end position="471"/>
    </location>
</feature>
<feature type="domain" description="C2H2-type" evidence="8">
    <location>
        <begin position="217"/>
        <end position="244"/>
    </location>
</feature>
<dbReference type="FunFam" id="3.30.160.60:FF:000671">
    <property type="entry name" value="Zinc finger protein 26"/>
    <property type="match status" value="3"/>
</dbReference>
<feature type="domain" description="C2H2-type" evidence="8">
    <location>
        <begin position="472"/>
        <end position="499"/>
    </location>
</feature>
<keyword evidence="7" id="KW-0732">Signal</keyword>
<dbReference type="SMART" id="SM00355">
    <property type="entry name" value="ZnF_C2H2"/>
    <property type="match status" value="17"/>
</dbReference>
<evidence type="ECO:0000256" key="3">
    <source>
        <dbReference type="ARBA" id="ARBA00022771"/>
    </source>
</evidence>
<keyword evidence="3 5" id="KW-0863">Zinc-finger</keyword>
<evidence type="ECO:0000259" key="8">
    <source>
        <dbReference type="PROSITE" id="PS50157"/>
    </source>
</evidence>
<evidence type="ECO:0000256" key="2">
    <source>
        <dbReference type="ARBA" id="ARBA00022737"/>
    </source>
</evidence>
<name>A0A1A9WZF4_9MUSC</name>
<dbReference type="InterPro" id="IPR036236">
    <property type="entry name" value="Znf_C2H2_sf"/>
</dbReference>
<keyword evidence="10" id="KW-1185">Reference proteome</keyword>
<dbReference type="GO" id="GO:0008270">
    <property type="term" value="F:zinc ion binding"/>
    <property type="evidence" value="ECO:0007669"/>
    <property type="project" value="UniProtKB-KW"/>
</dbReference>
<feature type="domain" description="C2H2-type" evidence="8">
    <location>
        <begin position="586"/>
        <end position="613"/>
    </location>
</feature>
<dbReference type="Proteomes" id="UP000091820">
    <property type="component" value="Unassembled WGS sequence"/>
</dbReference>
<keyword evidence="4" id="KW-0862">Zinc</keyword>
<organism evidence="9 10">
    <name type="scientific">Glossina brevipalpis</name>
    <dbReference type="NCBI Taxonomy" id="37001"/>
    <lineage>
        <taxon>Eukaryota</taxon>
        <taxon>Metazoa</taxon>
        <taxon>Ecdysozoa</taxon>
        <taxon>Arthropoda</taxon>
        <taxon>Hexapoda</taxon>
        <taxon>Insecta</taxon>
        <taxon>Pterygota</taxon>
        <taxon>Neoptera</taxon>
        <taxon>Endopterygota</taxon>
        <taxon>Diptera</taxon>
        <taxon>Brachycera</taxon>
        <taxon>Muscomorpha</taxon>
        <taxon>Hippoboscoidea</taxon>
        <taxon>Glossinidae</taxon>
        <taxon>Glossina</taxon>
    </lineage>
</organism>
<feature type="compositionally biased region" description="Polar residues" evidence="6">
    <location>
        <begin position="644"/>
        <end position="656"/>
    </location>
</feature>
<accession>A0A1A9WZF4</accession>
<evidence type="ECO:0000256" key="1">
    <source>
        <dbReference type="ARBA" id="ARBA00022723"/>
    </source>
</evidence>
<feature type="region of interest" description="Disordered" evidence="6">
    <location>
        <begin position="637"/>
        <end position="656"/>
    </location>
</feature>
<dbReference type="EnsemblMetazoa" id="GBRI038365-RA">
    <property type="protein sequence ID" value="GBRI038365-PA"/>
    <property type="gene ID" value="GBRI038365"/>
</dbReference>
<dbReference type="FunFam" id="3.30.160.60:FF:000065">
    <property type="entry name" value="B-cell CLL/lymphoma 6, member B"/>
    <property type="match status" value="1"/>
</dbReference>
<keyword evidence="1" id="KW-0479">Metal-binding</keyword>
<evidence type="ECO:0000256" key="6">
    <source>
        <dbReference type="SAM" id="MobiDB-lite"/>
    </source>
</evidence>
<feature type="chain" id="PRO_5008400806" description="C2H2-type domain-containing protein" evidence="7">
    <location>
        <begin position="25"/>
        <end position="656"/>
    </location>
</feature>
<evidence type="ECO:0000313" key="9">
    <source>
        <dbReference type="EnsemblMetazoa" id="GBRI038365-PA"/>
    </source>
</evidence>
<feature type="domain" description="C2H2-type" evidence="8">
    <location>
        <begin position="380"/>
        <end position="407"/>
    </location>
</feature>
<dbReference type="GO" id="GO:0003677">
    <property type="term" value="F:DNA binding"/>
    <property type="evidence" value="ECO:0007669"/>
    <property type="project" value="UniProtKB-ARBA"/>
</dbReference>
<protein>
    <recommendedName>
        <fullName evidence="8">C2H2-type domain-containing protein</fullName>
    </recommendedName>
</protein>
<feature type="domain" description="C2H2-type" evidence="8">
    <location>
        <begin position="416"/>
        <end position="443"/>
    </location>
</feature>
<feature type="domain" description="C2H2-type" evidence="8">
    <location>
        <begin position="274"/>
        <end position="302"/>
    </location>
</feature>